<dbReference type="EMBL" id="JMIH01000021">
    <property type="protein sequence ID" value="KEO73513.1"/>
    <property type="molecule type" value="Genomic_DNA"/>
</dbReference>
<name>A0A074L0Y1_9BACT</name>
<gene>
    <name evidence="3" type="ORF">EL17_11450</name>
</gene>
<feature type="chain" id="PRO_5001697216" evidence="1">
    <location>
        <begin position="22"/>
        <end position="304"/>
    </location>
</feature>
<dbReference type="PANTHER" id="PTHR12147:SF26">
    <property type="entry name" value="PEPTIDASE M28 DOMAIN-CONTAINING PROTEIN"/>
    <property type="match status" value="1"/>
</dbReference>
<evidence type="ECO:0000313" key="4">
    <source>
        <dbReference type="Proteomes" id="UP000027821"/>
    </source>
</evidence>
<feature type="domain" description="Peptidase M28" evidence="2">
    <location>
        <begin position="94"/>
        <end position="288"/>
    </location>
</feature>
<reference evidence="3 4" key="1">
    <citation type="submission" date="2014-04" db="EMBL/GenBank/DDBJ databases">
        <title>Characterization and application of a salt tolerant electro-active bacterium.</title>
        <authorList>
            <person name="Yang L."/>
            <person name="Wei S."/>
            <person name="Tay Q.X.M."/>
        </authorList>
    </citation>
    <scope>NUCLEOTIDE SEQUENCE [LARGE SCALE GENOMIC DNA]</scope>
    <source>
        <strain evidence="3 4">LY1</strain>
    </source>
</reference>
<comment type="caution">
    <text evidence="3">The sequence shown here is derived from an EMBL/GenBank/DDBJ whole genome shotgun (WGS) entry which is preliminary data.</text>
</comment>
<evidence type="ECO:0000256" key="1">
    <source>
        <dbReference type="SAM" id="SignalP"/>
    </source>
</evidence>
<dbReference type="PANTHER" id="PTHR12147">
    <property type="entry name" value="METALLOPEPTIDASE M28 FAMILY MEMBER"/>
    <property type="match status" value="1"/>
</dbReference>
<dbReference type="GO" id="GO:0008235">
    <property type="term" value="F:metalloexopeptidase activity"/>
    <property type="evidence" value="ECO:0007669"/>
    <property type="project" value="InterPro"/>
</dbReference>
<dbReference type="InterPro" id="IPR045175">
    <property type="entry name" value="M28_fam"/>
</dbReference>
<dbReference type="InterPro" id="IPR007484">
    <property type="entry name" value="Peptidase_M28"/>
</dbReference>
<dbReference type="SUPFAM" id="SSF53187">
    <property type="entry name" value="Zn-dependent exopeptidases"/>
    <property type="match status" value="1"/>
</dbReference>
<dbReference type="RefSeq" id="WP_035074333.1">
    <property type="nucleotide sequence ID" value="NZ_JMIH01000021.1"/>
</dbReference>
<dbReference type="GO" id="GO:0006508">
    <property type="term" value="P:proteolysis"/>
    <property type="evidence" value="ECO:0007669"/>
    <property type="project" value="InterPro"/>
</dbReference>
<dbReference type="AlphaFoldDB" id="A0A074L0Y1"/>
<evidence type="ECO:0000313" key="3">
    <source>
        <dbReference type="EMBL" id="KEO73513.1"/>
    </source>
</evidence>
<keyword evidence="1" id="KW-0732">Signal</keyword>
<dbReference type="Proteomes" id="UP000027821">
    <property type="component" value="Unassembled WGS sequence"/>
</dbReference>
<protein>
    <submittedName>
        <fullName evidence="3">Peptidase M20</fullName>
    </submittedName>
</protein>
<accession>A0A074L0Y1</accession>
<dbReference type="Pfam" id="PF04389">
    <property type="entry name" value="Peptidase_M28"/>
    <property type="match status" value="1"/>
</dbReference>
<dbReference type="Gene3D" id="3.40.630.10">
    <property type="entry name" value="Zn peptidases"/>
    <property type="match status" value="1"/>
</dbReference>
<dbReference type="STRING" id="1048983.EL17_11450"/>
<dbReference type="eggNOG" id="COG2234">
    <property type="taxonomic scope" value="Bacteria"/>
</dbReference>
<dbReference type="OrthoDB" id="1521787at2"/>
<sequence length="304" mass="34634">MKYHKICILICTLVMSHVMMAQEVKRDRLMNDIKYLSSAELQGRKPLTAGSLLARKHIRQRFDHLGLSSQYTDHTQYFTFTGRGETTVYENAANIIGFIPGQESADIIVITAHYDHLGVRNEEIYHGADDNASGSAALLALAEYFSKNRPRHSIMFAALDGEEMGLQGAKALINDFPFPLEQIMLNINMDMISRNDKNELYATGSFHNPHLLPILQQVGREAPIKLRFGHDDPAMGSDDWTFSSDHAPFHLQKIPYIYFGVEDHDDYHKPTDTFENIDQEFYYNAVLTILRSVKAFDEALFTIK</sequence>
<feature type="signal peptide" evidence="1">
    <location>
        <begin position="1"/>
        <end position="21"/>
    </location>
</feature>
<organism evidence="3 4">
    <name type="scientific">Anditalea andensis</name>
    <dbReference type="NCBI Taxonomy" id="1048983"/>
    <lineage>
        <taxon>Bacteria</taxon>
        <taxon>Pseudomonadati</taxon>
        <taxon>Bacteroidota</taxon>
        <taxon>Cytophagia</taxon>
        <taxon>Cytophagales</taxon>
        <taxon>Cytophagaceae</taxon>
        <taxon>Anditalea</taxon>
    </lineage>
</organism>
<proteinExistence type="predicted"/>
<keyword evidence="4" id="KW-1185">Reference proteome</keyword>
<evidence type="ECO:0000259" key="2">
    <source>
        <dbReference type="Pfam" id="PF04389"/>
    </source>
</evidence>